<sequence>MIQLFPKVMIRIAPVAIDILNKLQMNKTLDLIEEIECKEKELNQSSERLLNLLYPLIGAEQDYDAKKQLLKLRKSIANNKNIIIDYESLPLPADLSEQVRAWIGIREQLAGLGTTLQETFESEYLVKREYLQELANNDLLMHAISLSSDSLYTKWPRYLETPISQQERKLKKIERSVLLYLTRMIAKTSPFSTFTMVGLGELSEDWDVYTLPQMVWKSNVQVNNMVAIYIWELITKSDIRFFLPLAPNKHLRTDPSGGNLIFLSVERERITTKFLKQNEKWGTLPYNEQVNQICQYVKYNKVVVEDLVQLLMGKEAEHSQVLEYLEKLIEMGLLEYQVPFCEQNLDYLEDIYKHLCGVANHPEVPQDLVRVLMAKIARFKELVARYNMKERDELKTAIEEAYSELVGLLDESVEQIKPLFYEDCFVEHPMQVPRALLDRFLQDVGPLQKIFPLFDTQLPTKLFIKEIFLKTYGEDGVCENILRFQQAVQAELGAQPQAEETPAFVVGKLVDNPIYQQWKELREELFRKVFAGFDHGSDVQFDASYLEQVAFRIPSELALMSPNSWSYFLQPISQHGEFVINKLSDGHGRFMSRFMGGMSKWVDMSLNEMTRHHIKETEGEETIWAELNGVFGFNANLHPDIVDYEVVYPGIQSSKPPEKQIDLRDILICYDKESRQLTLYSKSRGKKIRLLYLQFLNLKLLPPLFRFLIYFSQLSNPDLAFHESYYYSRYPQLKEQDILYFPRVKVNGTILKRRQWWVEKDSFLRAIGASHVEGEYLGTFIALRNWLRKHEIPERFYIRANLVDQFGSTDAKSTYQDGMRKPQYIDSRNITFIKVLLNQVQLMNGRLIIEEALPTQETLPVQVQGKTHMIELLVETYNKGGL</sequence>
<organism evidence="2 3">
    <name type="scientific">Effusibacillus consociatus</name>
    <dbReference type="NCBI Taxonomy" id="1117041"/>
    <lineage>
        <taxon>Bacteria</taxon>
        <taxon>Bacillati</taxon>
        <taxon>Bacillota</taxon>
        <taxon>Bacilli</taxon>
        <taxon>Bacillales</taxon>
        <taxon>Alicyclobacillaceae</taxon>
        <taxon>Effusibacillus</taxon>
    </lineage>
</organism>
<dbReference type="Pfam" id="PF04738">
    <property type="entry name" value="Lant_dehydr_N"/>
    <property type="match status" value="1"/>
</dbReference>
<proteinExistence type="predicted"/>
<evidence type="ECO:0000259" key="1">
    <source>
        <dbReference type="Pfam" id="PF04738"/>
    </source>
</evidence>
<name>A0ABV9Q052_9BACL</name>
<protein>
    <submittedName>
        <fullName evidence="2">Lantibiotic dehydratase</fullName>
    </submittedName>
</protein>
<accession>A0ABV9Q052</accession>
<feature type="domain" description="Lantibiotic dehydratase N-terminal" evidence="1">
    <location>
        <begin position="139"/>
        <end position="799"/>
    </location>
</feature>
<evidence type="ECO:0000313" key="2">
    <source>
        <dbReference type="EMBL" id="MFC4767670.1"/>
    </source>
</evidence>
<reference evidence="3" key="1">
    <citation type="journal article" date="2019" name="Int. J. Syst. Evol. Microbiol.">
        <title>The Global Catalogue of Microorganisms (GCM) 10K type strain sequencing project: providing services to taxonomists for standard genome sequencing and annotation.</title>
        <authorList>
            <consortium name="The Broad Institute Genomics Platform"/>
            <consortium name="The Broad Institute Genome Sequencing Center for Infectious Disease"/>
            <person name="Wu L."/>
            <person name="Ma J."/>
        </authorList>
    </citation>
    <scope>NUCLEOTIDE SEQUENCE [LARGE SCALE GENOMIC DNA]</scope>
    <source>
        <strain evidence="3">WYCCWR 12678</strain>
    </source>
</reference>
<keyword evidence="3" id="KW-1185">Reference proteome</keyword>
<gene>
    <name evidence="2" type="ORF">ACFO8Q_09885</name>
</gene>
<dbReference type="EMBL" id="JBHSHC010000081">
    <property type="protein sequence ID" value="MFC4767670.1"/>
    <property type="molecule type" value="Genomic_DNA"/>
</dbReference>
<dbReference type="RefSeq" id="WP_380025593.1">
    <property type="nucleotide sequence ID" value="NZ_JBHSHC010000081.1"/>
</dbReference>
<evidence type="ECO:0000313" key="3">
    <source>
        <dbReference type="Proteomes" id="UP001596002"/>
    </source>
</evidence>
<comment type="caution">
    <text evidence="2">The sequence shown here is derived from an EMBL/GenBank/DDBJ whole genome shotgun (WGS) entry which is preliminary data.</text>
</comment>
<dbReference type="InterPro" id="IPR006827">
    <property type="entry name" value="Lant_deHydtase_N"/>
</dbReference>
<dbReference type="Proteomes" id="UP001596002">
    <property type="component" value="Unassembled WGS sequence"/>
</dbReference>